<organism evidence="2 4">
    <name type="scientific">Oryza sativa subsp. japonica</name>
    <name type="common">Rice</name>
    <dbReference type="NCBI Taxonomy" id="39947"/>
    <lineage>
        <taxon>Eukaryota</taxon>
        <taxon>Viridiplantae</taxon>
        <taxon>Streptophyta</taxon>
        <taxon>Embryophyta</taxon>
        <taxon>Tracheophyta</taxon>
        <taxon>Spermatophyta</taxon>
        <taxon>Magnoliopsida</taxon>
        <taxon>Liliopsida</taxon>
        <taxon>Poales</taxon>
        <taxon>Poaceae</taxon>
        <taxon>BOP clade</taxon>
        <taxon>Oryzoideae</taxon>
        <taxon>Oryzeae</taxon>
        <taxon>Oryzinae</taxon>
        <taxon>Oryza</taxon>
        <taxon>Oryza sativa</taxon>
    </lineage>
</organism>
<name>Q7XIU7_ORYSJ</name>
<reference evidence="3" key="2">
    <citation type="submission" date="2001-11" db="EMBL/GenBank/DDBJ databases">
        <title>Oryza sativa nipponbare(GA3) genomic DNA, chromosome 7, PAC clone:P0585H11.</title>
        <authorList>
            <person name="Sasaki T."/>
            <person name="Matsumoto T."/>
            <person name="Yamamoto K."/>
        </authorList>
    </citation>
    <scope>NUCLEOTIDE SEQUENCE</scope>
</reference>
<proteinExistence type="predicted"/>
<dbReference type="EMBL" id="AP003759">
    <property type="protein sequence ID" value="BAC79556.1"/>
    <property type="molecule type" value="Genomic_DNA"/>
</dbReference>
<reference evidence="4" key="4">
    <citation type="journal article" date="2008" name="Nucleic Acids Res.">
        <title>The rice annotation project database (RAP-DB): 2008 update.</title>
        <authorList>
            <consortium name="The rice annotation project (RAP)"/>
        </authorList>
    </citation>
    <scope>GENOME REANNOTATION</scope>
    <source>
        <strain evidence="4">cv. Nipponbare</strain>
    </source>
</reference>
<feature type="compositionally biased region" description="Polar residues" evidence="1">
    <location>
        <begin position="96"/>
        <end position="105"/>
    </location>
</feature>
<reference evidence="2" key="1">
    <citation type="submission" date="2001-06" db="EMBL/GenBank/DDBJ databases">
        <title>Oryza sativa nipponbare(GA3) genomic DNA, chromosome 7, BAC clone:OJ1567_G09.</title>
        <authorList>
            <person name="Sasaki T."/>
            <person name="Matsumoto T."/>
            <person name="Yamamoto K."/>
        </authorList>
    </citation>
    <scope>NUCLEOTIDE SEQUENCE</scope>
</reference>
<protein>
    <submittedName>
        <fullName evidence="2">Uncharacterized protein</fullName>
    </submittedName>
</protein>
<evidence type="ECO:0000313" key="3">
    <source>
        <dbReference type="EMBL" id="BAD30636.1"/>
    </source>
</evidence>
<reference evidence="4" key="3">
    <citation type="journal article" date="2005" name="Nature">
        <title>The map-based sequence of the rice genome.</title>
        <authorList>
            <consortium name="International rice genome sequencing project (IRGSP)"/>
            <person name="Matsumoto T."/>
            <person name="Wu J."/>
            <person name="Kanamori H."/>
            <person name="Katayose Y."/>
            <person name="Fujisawa M."/>
            <person name="Namiki N."/>
            <person name="Mizuno H."/>
            <person name="Yamamoto K."/>
            <person name="Antonio B.A."/>
            <person name="Baba T."/>
            <person name="Sakata K."/>
            <person name="Nagamura Y."/>
            <person name="Aoki H."/>
            <person name="Arikawa K."/>
            <person name="Arita K."/>
            <person name="Bito T."/>
            <person name="Chiden Y."/>
            <person name="Fujitsuka N."/>
            <person name="Fukunaka R."/>
            <person name="Hamada M."/>
            <person name="Harada C."/>
            <person name="Hayashi A."/>
            <person name="Hijishita S."/>
            <person name="Honda M."/>
            <person name="Hosokawa S."/>
            <person name="Ichikawa Y."/>
            <person name="Idonuma A."/>
            <person name="Iijima M."/>
            <person name="Ikeda M."/>
            <person name="Ikeno M."/>
            <person name="Ito K."/>
            <person name="Ito S."/>
            <person name="Ito T."/>
            <person name="Ito Y."/>
            <person name="Ito Y."/>
            <person name="Iwabuchi A."/>
            <person name="Kamiya K."/>
            <person name="Karasawa W."/>
            <person name="Kurita K."/>
            <person name="Katagiri S."/>
            <person name="Kikuta A."/>
            <person name="Kobayashi H."/>
            <person name="Kobayashi N."/>
            <person name="Machita K."/>
            <person name="Maehara T."/>
            <person name="Masukawa M."/>
            <person name="Mizubayashi T."/>
            <person name="Mukai Y."/>
            <person name="Nagasaki H."/>
            <person name="Nagata Y."/>
            <person name="Naito S."/>
            <person name="Nakashima M."/>
            <person name="Nakama Y."/>
            <person name="Nakamichi Y."/>
            <person name="Nakamura M."/>
            <person name="Meguro A."/>
            <person name="Negishi M."/>
            <person name="Ohta I."/>
            <person name="Ohta T."/>
            <person name="Okamoto M."/>
            <person name="Ono N."/>
            <person name="Saji S."/>
            <person name="Sakaguchi M."/>
            <person name="Sakai K."/>
            <person name="Shibata M."/>
            <person name="Shimokawa T."/>
            <person name="Song J."/>
            <person name="Takazaki Y."/>
            <person name="Terasawa K."/>
            <person name="Tsugane M."/>
            <person name="Tsuji K."/>
            <person name="Ueda S."/>
            <person name="Waki K."/>
            <person name="Yamagata H."/>
            <person name="Yamamoto M."/>
            <person name="Yamamoto S."/>
            <person name="Yamane H."/>
            <person name="Yoshiki S."/>
            <person name="Yoshihara R."/>
            <person name="Yukawa K."/>
            <person name="Zhong H."/>
            <person name="Yano M."/>
            <person name="Yuan Q."/>
            <person name="Ouyang S."/>
            <person name="Liu J."/>
            <person name="Jones K.M."/>
            <person name="Gansberger K."/>
            <person name="Moffat K."/>
            <person name="Hill J."/>
            <person name="Bera J."/>
            <person name="Fadrosh D."/>
            <person name="Jin S."/>
            <person name="Johri S."/>
            <person name="Kim M."/>
            <person name="Overton L."/>
            <person name="Reardon M."/>
            <person name="Tsitrin T."/>
            <person name="Vuong H."/>
            <person name="Weaver B."/>
            <person name="Ciecko A."/>
            <person name="Tallon L."/>
            <person name="Jackson J."/>
            <person name="Pai G."/>
            <person name="Aken S.V."/>
            <person name="Utterback T."/>
            <person name="Reidmuller S."/>
            <person name="Feldblyum T."/>
            <person name="Hsiao J."/>
            <person name="Zismann V."/>
            <person name="Iobst S."/>
            <person name="de Vazeille A.R."/>
            <person name="Buell C.R."/>
            <person name="Ying K."/>
            <person name="Li Y."/>
            <person name="Lu T."/>
            <person name="Huang Y."/>
            <person name="Zhao Q."/>
            <person name="Feng Q."/>
            <person name="Zhang L."/>
            <person name="Zhu J."/>
            <person name="Weng Q."/>
            <person name="Mu J."/>
            <person name="Lu Y."/>
            <person name="Fan D."/>
            <person name="Liu Y."/>
            <person name="Guan J."/>
            <person name="Zhang Y."/>
            <person name="Yu S."/>
            <person name="Liu X."/>
            <person name="Zhang Y."/>
            <person name="Hong G."/>
            <person name="Han B."/>
            <person name="Choisne N."/>
            <person name="Demange N."/>
            <person name="Orjeda G."/>
            <person name="Samain S."/>
            <person name="Cattolico L."/>
            <person name="Pelletier E."/>
            <person name="Couloux A."/>
            <person name="Segurens B."/>
            <person name="Wincker P."/>
            <person name="D'Hont A."/>
            <person name="Scarpelli C."/>
            <person name="Weissenbach J."/>
            <person name="Salanoubat M."/>
            <person name="Quetier F."/>
            <person name="Yu Y."/>
            <person name="Kim H.R."/>
            <person name="Rambo T."/>
            <person name="Currie J."/>
            <person name="Collura K."/>
            <person name="Luo M."/>
            <person name="Yang T."/>
            <person name="Ammiraju J.S.S."/>
            <person name="Engler F."/>
            <person name="Soderlund C."/>
            <person name="Wing R.A."/>
            <person name="Palmer L.E."/>
            <person name="de la Bastide M."/>
            <person name="Spiegel L."/>
            <person name="Nascimento L."/>
            <person name="Zutavern T."/>
            <person name="O'Shaughnessy A."/>
            <person name="Dike S."/>
            <person name="Dedhia N."/>
            <person name="Preston R."/>
            <person name="Balija V."/>
            <person name="McCombie W.R."/>
            <person name="Chow T."/>
            <person name="Chen H."/>
            <person name="Chung M."/>
            <person name="Chen C."/>
            <person name="Shaw J."/>
            <person name="Wu H."/>
            <person name="Hsiao K."/>
            <person name="Chao Y."/>
            <person name="Chu M."/>
            <person name="Cheng C."/>
            <person name="Hour A."/>
            <person name="Lee P."/>
            <person name="Lin S."/>
            <person name="Lin Y."/>
            <person name="Liou J."/>
            <person name="Liu S."/>
            <person name="Hsing Y."/>
            <person name="Raghuvanshi S."/>
            <person name="Mohanty A."/>
            <person name="Bharti A.K."/>
            <person name="Gaur A."/>
            <person name="Gupta V."/>
            <person name="Kumar D."/>
            <person name="Ravi V."/>
            <person name="Vij S."/>
            <person name="Kapur A."/>
            <person name="Khurana P."/>
            <person name="Khurana P."/>
            <person name="Khurana J.P."/>
            <person name="Tyagi A.K."/>
            <person name="Gaikwad K."/>
            <person name="Singh A."/>
            <person name="Dalal V."/>
            <person name="Srivastava S."/>
            <person name="Dixit A."/>
            <person name="Pal A.K."/>
            <person name="Ghazi I.A."/>
            <person name="Yadav M."/>
            <person name="Pandit A."/>
            <person name="Bhargava A."/>
            <person name="Sureshbabu K."/>
            <person name="Batra K."/>
            <person name="Sharma T.R."/>
            <person name="Mohapatra T."/>
            <person name="Singh N.K."/>
            <person name="Messing J."/>
            <person name="Nelson A.B."/>
            <person name="Fuks G."/>
            <person name="Kavchok S."/>
            <person name="Keizer G."/>
            <person name="Linton E."/>
            <person name="Llaca V."/>
            <person name="Song R."/>
            <person name="Tanyolac B."/>
            <person name="Young S."/>
            <person name="Ho-Il K."/>
            <person name="Hahn J.H."/>
            <person name="Sangsakoo G."/>
            <person name="Vanavichit A."/>
            <person name="de Mattos Luiz.A.T."/>
            <person name="Zimmer P.D."/>
            <person name="Malone G."/>
            <person name="Dellagostin O."/>
            <person name="de Oliveira A.C."/>
            <person name="Bevan M."/>
            <person name="Bancroft I."/>
            <person name="Minx P."/>
            <person name="Cordum H."/>
            <person name="Wilson R."/>
            <person name="Cheng Z."/>
            <person name="Jin W."/>
            <person name="Jiang J."/>
            <person name="Leong S.A."/>
            <person name="Iwama H."/>
            <person name="Gojobori T."/>
            <person name="Itoh T."/>
            <person name="Niimura Y."/>
            <person name="Fujii Y."/>
            <person name="Habara T."/>
            <person name="Sakai H."/>
            <person name="Sato Y."/>
            <person name="Wilson G."/>
            <person name="Kumar K."/>
            <person name="McCouch S."/>
            <person name="Juretic N."/>
            <person name="Hoen D."/>
            <person name="Wright S."/>
            <person name="Bruskiewich R."/>
            <person name="Bureau T."/>
            <person name="Miyao A."/>
            <person name="Hirochika H."/>
            <person name="Nishikawa T."/>
            <person name="Kadowaki K."/>
            <person name="Sugiura M."/>
            <person name="Burr B."/>
            <person name="Sasaki T."/>
        </authorList>
    </citation>
    <scope>NUCLEOTIDE SEQUENCE [LARGE SCALE GENOMIC DNA]</scope>
    <source>
        <strain evidence="4">cv. Nipponbare</strain>
    </source>
</reference>
<feature type="region of interest" description="Disordered" evidence="1">
    <location>
        <begin position="96"/>
        <end position="115"/>
    </location>
</feature>
<evidence type="ECO:0000313" key="4">
    <source>
        <dbReference type="Proteomes" id="UP000000763"/>
    </source>
</evidence>
<gene>
    <name evidence="2" type="primary">OJ1567_G09.111</name>
    <name evidence="3" type="synonym">P0585H11.126</name>
</gene>
<evidence type="ECO:0000256" key="1">
    <source>
        <dbReference type="SAM" id="MobiDB-lite"/>
    </source>
</evidence>
<dbReference type="AlphaFoldDB" id="Q7XIU7"/>
<dbReference type="EMBL" id="AP004342">
    <property type="protein sequence ID" value="BAD30636.1"/>
    <property type="molecule type" value="Genomic_DNA"/>
</dbReference>
<dbReference type="Proteomes" id="UP000000763">
    <property type="component" value="Chromosome 7"/>
</dbReference>
<sequence length="115" mass="12706">MGSKDGFSDNKLLDNFAVGMSLDEIGTIVINNSISRDRPSLKIRGVPKDVRSCDVERVRYKEQLSTRVGCGRVHRIVENVLDKCIVVAPNLPTKTDNLSHSTGHGWTTREKAVKG</sequence>
<accession>Q7XIU7</accession>
<evidence type="ECO:0000313" key="2">
    <source>
        <dbReference type="EMBL" id="BAC79556.1"/>
    </source>
</evidence>